<dbReference type="RefSeq" id="WP_344063075.1">
    <property type="nucleotide sequence ID" value="NZ_BAAAPU010000007.1"/>
</dbReference>
<comment type="caution">
    <text evidence="2">The sequence shown here is derived from an EMBL/GenBank/DDBJ whole genome shotgun (WGS) entry which is preliminary data.</text>
</comment>
<evidence type="ECO:0000313" key="2">
    <source>
        <dbReference type="EMBL" id="GAA1983506.1"/>
    </source>
</evidence>
<feature type="region of interest" description="Disordered" evidence="1">
    <location>
        <begin position="48"/>
        <end position="69"/>
    </location>
</feature>
<name>A0ABN2SB48_9MICO</name>
<gene>
    <name evidence="2" type="ORF">GCM10009817_26150</name>
</gene>
<protein>
    <submittedName>
        <fullName evidence="2">Uncharacterized protein</fullName>
    </submittedName>
</protein>
<evidence type="ECO:0000313" key="3">
    <source>
        <dbReference type="Proteomes" id="UP001500013"/>
    </source>
</evidence>
<proteinExistence type="predicted"/>
<organism evidence="2 3">
    <name type="scientific">Terrabacter lapilli</name>
    <dbReference type="NCBI Taxonomy" id="436231"/>
    <lineage>
        <taxon>Bacteria</taxon>
        <taxon>Bacillati</taxon>
        <taxon>Actinomycetota</taxon>
        <taxon>Actinomycetes</taxon>
        <taxon>Micrococcales</taxon>
        <taxon>Intrasporangiaceae</taxon>
        <taxon>Terrabacter</taxon>
    </lineage>
</organism>
<reference evidence="2 3" key="1">
    <citation type="journal article" date="2019" name="Int. J. Syst. Evol. Microbiol.">
        <title>The Global Catalogue of Microorganisms (GCM) 10K type strain sequencing project: providing services to taxonomists for standard genome sequencing and annotation.</title>
        <authorList>
            <consortium name="The Broad Institute Genomics Platform"/>
            <consortium name="The Broad Institute Genome Sequencing Center for Infectious Disease"/>
            <person name="Wu L."/>
            <person name="Ma J."/>
        </authorList>
    </citation>
    <scope>NUCLEOTIDE SEQUENCE [LARGE SCALE GENOMIC DNA]</scope>
    <source>
        <strain evidence="2 3">JCM 15628</strain>
    </source>
</reference>
<accession>A0ABN2SB48</accession>
<sequence length="69" mass="7351">MTPEEERSGDLLDVQLADEIELVSDLVVAASSSPRHLTAEEIDELLGIKRGRQAPTRARAGSRGGDPPA</sequence>
<dbReference type="Proteomes" id="UP001500013">
    <property type="component" value="Unassembled WGS sequence"/>
</dbReference>
<keyword evidence="3" id="KW-1185">Reference proteome</keyword>
<dbReference type="EMBL" id="BAAAPU010000007">
    <property type="protein sequence ID" value="GAA1983506.1"/>
    <property type="molecule type" value="Genomic_DNA"/>
</dbReference>
<evidence type="ECO:0000256" key="1">
    <source>
        <dbReference type="SAM" id="MobiDB-lite"/>
    </source>
</evidence>